<organism evidence="2 3">
    <name type="scientific">Tectimicrobiota bacterium</name>
    <dbReference type="NCBI Taxonomy" id="2528274"/>
    <lineage>
        <taxon>Bacteria</taxon>
        <taxon>Pseudomonadati</taxon>
        <taxon>Nitrospinota/Tectimicrobiota group</taxon>
        <taxon>Candidatus Tectimicrobiota</taxon>
    </lineage>
</organism>
<evidence type="ECO:0000313" key="3">
    <source>
        <dbReference type="Proteomes" id="UP000772181"/>
    </source>
</evidence>
<keyword evidence="2" id="KW-0378">Hydrolase</keyword>
<dbReference type="Proteomes" id="UP000772181">
    <property type="component" value="Unassembled WGS sequence"/>
</dbReference>
<evidence type="ECO:0000259" key="1">
    <source>
        <dbReference type="Pfam" id="PF05685"/>
    </source>
</evidence>
<comment type="caution">
    <text evidence="2">The sequence shown here is derived from an EMBL/GenBank/DDBJ whole genome shotgun (WGS) entry which is preliminary data.</text>
</comment>
<dbReference type="PANTHER" id="PTHR34107">
    <property type="entry name" value="SLL0198 PROTEIN-RELATED"/>
    <property type="match status" value="1"/>
</dbReference>
<reference evidence="2" key="1">
    <citation type="submission" date="2020-07" db="EMBL/GenBank/DDBJ databases">
        <title>Huge and variable diversity of episymbiotic CPR bacteria and DPANN archaea in groundwater ecosystems.</title>
        <authorList>
            <person name="He C.Y."/>
            <person name="Keren R."/>
            <person name="Whittaker M."/>
            <person name="Farag I.F."/>
            <person name="Doudna J."/>
            <person name="Cate J.H.D."/>
            <person name="Banfield J.F."/>
        </authorList>
    </citation>
    <scope>NUCLEOTIDE SEQUENCE</scope>
    <source>
        <strain evidence="2">NC_groundwater_1482_Ag_S-0.65um_47_24</strain>
    </source>
</reference>
<evidence type="ECO:0000313" key="2">
    <source>
        <dbReference type="EMBL" id="MBI4594794.1"/>
    </source>
</evidence>
<dbReference type="AlphaFoldDB" id="A0A933LPM2"/>
<dbReference type="CDD" id="cd06260">
    <property type="entry name" value="DUF820-like"/>
    <property type="match status" value="1"/>
</dbReference>
<dbReference type="InterPro" id="IPR011335">
    <property type="entry name" value="Restrct_endonuc-II-like"/>
</dbReference>
<dbReference type="InterPro" id="IPR008538">
    <property type="entry name" value="Uma2"/>
</dbReference>
<dbReference type="GO" id="GO:0004519">
    <property type="term" value="F:endonuclease activity"/>
    <property type="evidence" value="ECO:0007669"/>
    <property type="project" value="UniProtKB-KW"/>
</dbReference>
<dbReference type="Pfam" id="PF05685">
    <property type="entry name" value="Uma2"/>
    <property type="match status" value="1"/>
</dbReference>
<dbReference type="EMBL" id="JACQWF010000013">
    <property type="protein sequence ID" value="MBI4594794.1"/>
    <property type="molecule type" value="Genomic_DNA"/>
</dbReference>
<dbReference type="SUPFAM" id="SSF52980">
    <property type="entry name" value="Restriction endonuclease-like"/>
    <property type="match status" value="1"/>
</dbReference>
<dbReference type="InterPro" id="IPR012296">
    <property type="entry name" value="Nuclease_put_TT1808"/>
</dbReference>
<accession>A0A933LPM2</accession>
<dbReference type="PANTHER" id="PTHR34107:SF1">
    <property type="entry name" value="SLL0198 PROTEIN"/>
    <property type="match status" value="1"/>
</dbReference>
<protein>
    <submittedName>
        <fullName evidence="2">Uma2 family endonuclease</fullName>
    </submittedName>
</protein>
<gene>
    <name evidence="2" type="ORF">HY730_00265</name>
</gene>
<name>A0A933LPM2_UNCTE</name>
<dbReference type="Gene3D" id="3.90.1570.10">
    <property type="entry name" value="tt1808, chain A"/>
    <property type="match status" value="1"/>
</dbReference>
<keyword evidence="2" id="KW-0540">Nuclease</keyword>
<sequence length="177" mass="20038">MPTVVNAKTFTYADIDFLPDGNYEIIDGERRDMAPTGFEHGYLEGIFCELLKNHFRDKGYVASGEVGILIRKEPLRLRAADVVYIGKDKSPGKLRGILTLAPDLIVEIVSESNTLWEMNDKVKDYLSIAVGRIVIVDPQTETLTVYQHGKRECLIFNFSEEFELAEGLKVKLNDLLR</sequence>
<feature type="domain" description="Putative restriction endonuclease" evidence="1">
    <location>
        <begin position="16"/>
        <end position="168"/>
    </location>
</feature>
<proteinExistence type="predicted"/>
<keyword evidence="2" id="KW-0255">Endonuclease</keyword>